<dbReference type="PANTHER" id="PTHR34580:SF1">
    <property type="entry name" value="PROTEIN PAFC"/>
    <property type="match status" value="1"/>
</dbReference>
<name>A0A951U968_9CYAN</name>
<gene>
    <name evidence="2" type="ORF">KME25_09110</name>
</gene>
<proteinExistence type="predicted"/>
<reference evidence="2" key="1">
    <citation type="submission" date="2021-05" db="EMBL/GenBank/DDBJ databases">
        <authorList>
            <person name="Pietrasiak N."/>
            <person name="Ward R."/>
            <person name="Stajich J.E."/>
            <person name="Kurbessoian T."/>
        </authorList>
    </citation>
    <scope>NUCLEOTIDE SEQUENCE</scope>
    <source>
        <strain evidence="2">CPER-KK1</strain>
    </source>
</reference>
<dbReference type="Proteomes" id="UP000753908">
    <property type="component" value="Unassembled WGS sequence"/>
</dbReference>
<dbReference type="InterPro" id="IPR051534">
    <property type="entry name" value="CBASS_pafABC_assoc_protein"/>
</dbReference>
<dbReference type="EMBL" id="JAHHIF010000009">
    <property type="protein sequence ID" value="MBW4544589.1"/>
    <property type="molecule type" value="Genomic_DNA"/>
</dbReference>
<reference evidence="2" key="2">
    <citation type="journal article" date="2022" name="Microbiol. Resour. Announc.">
        <title>Metagenome Sequencing to Explore Phylogenomics of Terrestrial Cyanobacteria.</title>
        <authorList>
            <person name="Ward R.D."/>
            <person name="Stajich J.E."/>
            <person name="Johansen J.R."/>
            <person name="Huntemann M."/>
            <person name="Clum A."/>
            <person name="Foster B."/>
            <person name="Foster B."/>
            <person name="Roux S."/>
            <person name="Palaniappan K."/>
            <person name="Varghese N."/>
            <person name="Mukherjee S."/>
            <person name="Reddy T.B.K."/>
            <person name="Daum C."/>
            <person name="Copeland A."/>
            <person name="Chen I.A."/>
            <person name="Ivanova N.N."/>
            <person name="Kyrpides N.C."/>
            <person name="Shapiro N."/>
            <person name="Eloe-Fadrosh E.A."/>
            <person name="Pietrasiak N."/>
        </authorList>
    </citation>
    <scope>NUCLEOTIDE SEQUENCE</scope>
    <source>
        <strain evidence="2">CPER-KK1</strain>
    </source>
</reference>
<protein>
    <submittedName>
        <fullName evidence="2">WYL domain-containing protein</fullName>
    </submittedName>
</protein>
<dbReference type="AlphaFoldDB" id="A0A951U968"/>
<evidence type="ECO:0000313" key="2">
    <source>
        <dbReference type="EMBL" id="MBW4544589.1"/>
    </source>
</evidence>
<comment type="caution">
    <text evidence="2">The sequence shown here is derived from an EMBL/GenBank/DDBJ whole genome shotgun (WGS) entry which is preliminary data.</text>
</comment>
<feature type="domain" description="WCX" evidence="1">
    <location>
        <begin position="237"/>
        <end position="278"/>
    </location>
</feature>
<dbReference type="InterPro" id="IPR057727">
    <property type="entry name" value="WCX_dom"/>
</dbReference>
<dbReference type="PANTHER" id="PTHR34580">
    <property type="match status" value="1"/>
</dbReference>
<organism evidence="2 3">
    <name type="scientific">Symplocastrum torsivum CPER-KK1</name>
    <dbReference type="NCBI Taxonomy" id="450513"/>
    <lineage>
        <taxon>Bacteria</taxon>
        <taxon>Bacillati</taxon>
        <taxon>Cyanobacteriota</taxon>
        <taxon>Cyanophyceae</taxon>
        <taxon>Oscillatoriophycideae</taxon>
        <taxon>Oscillatoriales</taxon>
        <taxon>Microcoleaceae</taxon>
        <taxon>Symplocastrum</taxon>
    </lineage>
</organism>
<accession>A0A951U968</accession>
<evidence type="ECO:0000259" key="1">
    <source>
        <dbReference type="Pfam" id="PF25583"/>
    </source>
</evidence>
<dbReference type="Pfam" id="PF25583">
    <property type="entry name" value="WCX"/>
    <property type="match status" value="1"/>
</dbReference>
<evidence type="ECO:0000313" key="3">
    <source>
        <dbReference type="Proteomes" id="UP000753908"/>
    </source>
</evidence>
<sequence length="292" mass="33669">MPRKKETITLSIPPGTKEQLEAIACRLNILWGKEPSVSGLIVAIAQQQLEVGQSFTLNSTQVAALRQATKVLIDSGYVGEAQTLSHLLVERGNLESPLRQSLLQEVSQPTVAWRILVEQHINNQQPFRLLYGNAQEQELAFTVRYAEISFEEKRFYLQIWCEETEDIKDSDFPELIHNRCLRLDRIKSIVAIDGQWRKERLDSLKVYLHFKRGMVKAYESRDADISDDTLVVKEEKVRQVVRRVSNPFWLVREVLRYGGDCVVVSPESVREQVKQKLRLQCQQYELEVSSEG</sequence>